<dbReference type="GO" id="GO:0006261">
    <property type="term" value="P:DNA-templated DNA replication"/>
    <property type="evidence" value="ECO:0007669"/>
    <property type="project" value="InterPro"/>
</dbReference>
<dbReference type="SUPFAM" id="SSF52540">
    <property type="entry name" value="P-loop containing nucleoside triphosphate hydrolases"/>
    <property type="match status" value="1"/>
</dbReference>
<organism evidence="9 10">
    <name type="scientific">Heterorhabditis bacteriophora</name>
    <name type="common">Entomopathogenic nematode worm</name>
    <dbReference type="NCBI Taxonomy" id="37862"/>
    <lineage>
        <taxon>Eukaryota</taxon>
        <taxon>Metazoa</taxon>
        <taxon>Ecdysozoa</taxon>
        <taxon>Nematoda</taxon>
        <taxon>Chromadorea</taxon>
        <taxon>Rhabditida</taxon>
        <taxon>Rhabditina</taxon>
        <taxon>Rhabditomorpha</taxon>
        <taxon>Strongyloidea</taxon>
        <taxon>Heterorhabditidae</taxon>
        <taxon>Heterorhabditis</taxon>
    </lineage>
</organism>
<protein>
    <recommendedName>
        <fullName evidence="6">DNA polymerase II subunit 2</fullName>
    </recommendedName>
</protein>
<dbReference type="Pfam" id="PF12062">
    <property type="entry name" value="HSNSD-CE"/>
    <property type="match status" value="1"/>
</dbReference>
<dbReference type="GO" id="GO:0015016">
    <property type="term" value="F:heparan sulfate N-sulfotransferase activity"/>
    <property type="evidence" value="ECO:0007669"/>
    <property type="project" value="InterPro"/>
</dbReference>
<feature type="domain" description="Heparan sulphate-N-deacetylase deacetylase" evidence="8">
    <location>
        <begin position="2"/>
        <end position="67"/>
    </location>
</feature>
<dbReference type="PANTHER" id="PTHR12708">
    <property type="entry name" value="DNA POLYMERASE EPSILON SUBUNIT B"/>
    <property type="match status" value="1"/>
</dbReference>
<reference evidence="10" key="1">
    <citation type="submission" date="2016-11" db="UniProtKB">
        <authorList>
            <consortium name="WormBaseParasite"/>
        </authorList>
    </citation>
    <scope>IDENTIFICATION</scope>
</reference>
<evidence type="ECO:0000259" key="7">
    <source>
        <dbReference type="Pfam" id="PF04042"/>
    </source>
</evidence>
<keyword evidence="5" id="KW-0539">Nucleus</keyword>
<comment type="subcellular location">
    <subcellularLocation>
        <location evidence="1">Nucleus</location>
    </subcellularLocation>
</comment>
<dbReference type="PANTHER" id="PTHR12708:SF0">
    <property type="entry name" value="DNA POLYMERASE EPSILON SUBUNIT 2"/>
    <property type="match status" value="1"/>
</dbReference>
<dbReference type="InterPro" id="IPR016266">
    <property type="entry name" value="POLE2"/>
</dbReference>
<evidence type="ECO:0000259" key="8">
    <source>
        <dbReference type="Pfam" id="PF12062"/>
    </source>
</evidence>
<comment type="similarity">
    <text evidence="2">Belongs to the DNA polymerase epsilon subunit B family.</text>
</comment>
<evidence type="ECO:0000313" key="10">
    <source>
        <dbReference type="WBParaSite" id="Hba_18041"/>
    </source>
</evidence>
<accession>A0A1I7XJV0</accession>
<keyword evidence="3" id="KW-0235">DNA replication</keyword>
<dbReference type="GO" id="GO:0003677">
    <property type="term" value="F:DNA binding"/>
    <property type="evidence" value="ECO:0007669"/>
    <property type="project" value="UniProtKB-KW"/>
</dbReference>
<proteinExistence type="inferred from homology"/>
<evidence type="ECO:0000256" key="4">
    <source>
        <dbReference type="ARBA" id="ARBA00023125"/>
    </source>
</evidence>
<evidence type="ECO:0000313" key="9">
    <source>
        <dbReference type="Proteomes" id="UP000095283"/>
    </source>
</evidence>
<dbReference type="GO" id="GO:0008622">
    <property type="term" value="C:epsilon DNA polymerase complex"/>
    <property type="evidence" value="ECO:0007669"/>
    <property type="project" value="InterPro"/>
</dbReference>
<dbReference type="InterPro" id="IPR021930">
    <property type="entry name" value="Heparan_SO4_deacetylase_dom"/>
</dbReference>
<dbReference type="InterPro" id="IPR027417">
    <property type="entry name" value="P-loop_NTPase"/>
</dbReference>
<evidence type="ECO:0000256" key="6">
    <source>
        <dbReference type="ARBA" id="ARBA00032930"/>
    </source>
</evidence>
<dbReference type="Pfam" id="PF04042">
    <property type="entry name" value="DNA_pol_E_B"/>
    <property type="match status" value="1"/>
</dbReference>
<evidence type="ECO:0000256" key="2">
    <source>
        <dbReference type="ARBA" id="ARBA00009560"/>
    </source>
</evidence>
<dbReference type="AlphaFoldDB" id="A0A1I7XJV0"/>
<keyword evidence="4" id="KW-0238">DNA-binding</keyword>
<name>A0A1I7XJV0_HETBA</name>
<feature type="domain" description="DNA polymerase alpha/delta/epsilon subunit B" evidence="7">
    <location>
        <begin position="387"/>
        <end position="474"/>
    </location>
</feature>
<dbReference type="InterPro" id="IPR007185">
    <property type="entry name" value="DNA_pol_a/d/e_bsu"/>
</dbReference>
<keyword evidence="9" id="KW-1185">Reference proteome</keyword>
<dbReference type="WBParaSite" id="Hba_18041">
    <property type="protein sequence ID" value="Hba_18041"/>
    <property type="gene ID" value="Hba_18041"/>
</dbReference>
<dbReference type="GO" id="GO:0016787">
    <property type="term" value="F:hydrolase activity"/>
    <property type="evidence" value="ECO:0007669"/>
    <property type="project" value="InterPro"/>
</dbReference>
<evidence type="ECO:0000256" key="3">
    <source>
        <dbReference type="ARBA" id="ARBA00022705"/>
    </source>
</evidence>
<evidence type="ECO:0000256" key="1">
    <source>
        <dbReference type="ARBA" id="ARBA00004123"/>
    </source>
</evidence>
<evidence type="ECO:0000256" key="5">
    <source>
        <dbReference type="ARBA" id="ARBA00023242"/>
    </source>
</evidence>
<dbReference type="GO" id="GO:0042276">
    <property type="term" value="P:error-prone translesion synthesis"/>
    <property type="evidence" value="ECO:0007669"/>
    <property type="project" value="TreeGrafter"/>
</dbReference>
<sequence length="513" mass="58991">MRLPVKYPYAIAPQHDGVYPVHTELYEAWRKVWQLKVTATEEYPHFKPAFSRKGFIHKGISVSSKTTRNNILMIIFKLSVINAIFRYANKFKPSRVVYEKSATYFDNLDSAKQVATLIPDAKIIVILYDPAKRAYSWYQVLIDLTKQLGLPYFNYHNAMRFNPLKRFYCKNRINNSVVSQDIIREVFTQISSRGSRDNSSFFNIFDAFSIRKFVFDPEFKKMLSVTEPPRLNANVDKATTALRHRFQLVAQRAHRCKQLEAFKFSTIEALLGSSKKQEGIVVLAMLTQQEADCYHMEDLTGSMRIEFTSDTKFYSFMFTEGSIIIFEGLYDASLFTVAGMTAVPAETADETRVAFGNVNWFGGDDTVAFRCNEKLCISERNNPDASIVFLSDVHLDSPKVLQALYHLFSGFSVSPPVPIAFIFCGNFCSRSRQPETMQLLEDGFRRLANSLNEFKSSFPFTHFVFVPGPDDPSLNMLHSIQIIFNVEKKFNLGDPDGFTSYWRDLRKERFFST</sequence>
<dbReference type="Gene3D" id="3.40.50.300">
    <property type="entry name" value="P-loop containing nucleotide triphosphate hydrolases"/>
    <property type="match status" value="1"/>
</dbReference>
<dbReference type="Proteomes" id="UP000095283">
    <property type="component" value="Unplaced"/>
</dbReference>